<accession>A0A7Y0EIU8</accession>
<reference evidence="2 3" key="2">
    <citation type="submission" date="2020-06" db="EMBL/GenBank/DDBJ databases">
        <title>Complete Genome Sequence of Clostridium muelleri sp. nov. P21T, an Acid-Alcohol Producing Acetogen Isolated from Old Hay.</title>
        <authorList>
            <person name="Duncan K.E."/>
            <person name="Tanner R.S."/>
        </authorList>
    </citation>
    <scope>NUCLEOTIDE SEQUENCE [LARGE SCALE GENOMIC DNA]</scope>
    <source>
        <strain evidence="2 3">P21</strain>
    </source>
</reference>
<organism evidence="2 3">
    <name type="scientific">Clostridium muellerianum</name>
    <dbReference type="NCBI Taxonomy" id="2716538"/>
    <lineage>
        <taxon>Bacteria</taxon>
        <taxon>Bacillati</taxon>
        <taxon>Bacillota</taxon>
        <taxon>Clostridia</taxon>
        <taxon>Eubacteriales</taxon>
        <taxon>Clostridiaceae</taxon>
        <taxon>Clostridium</taxon>
    </lineage>
</organism>
<proteinExistence type="predicted"/>
<keyword evidence="1" id="KW-0472">Membrane</keyword>
<protein>
    <submittedName>
        <fullName evidence="2">Uncharacterized protein</fullName>
    </submittedName>
</protein>
<name>A0A7Y0EIU8_9CLOT</name>
<comment type="caution">
    <text evidence="2">The sequence shown here is derived from an EMBL/GenBank/DDBJ whole genome shotgun (WGS) entry which is preliminary data.</text>
</comment>
<sequence>MFFKSVRSDLTIKIAIQLYGCFFIFAMVIVLLATYFMEDLKKFIYANTKTKIGMLITFILGVLIVISKVMERHGK</sequence>
<keyword evidence="1" id="KW-0812">Transmembrane</keyword>
<evidence type="ECO:0000313" key="3">
    <source>
        <dbReference type="Proteomes" id="UP000537131"/>
    </source>
</evidence>
<keyword evidence="3" id="KW-1185">Reference proteome</keyword>
<keyword evidence="1" id="KW-1133">Transmembrane helix</keyword>
<evidence type="ECO:0000256" key="1">
    <source>
        <dbReference type="SAM" id="Phobius"/>
    </source>
</evidence>
<evidence type="ECO:0000313" key="2">
    <source>
        <dbReference type="EMBL" id="NMM64207.1"/>
    </source>
</evidence>
<reference evidence="2 3" key="1">
    <citation type="submission" date="2020-04" db="EMBL/GenBank/DDBJ databases">
        <authorList>
            <person name="Doyle D.A."/>
        </authorList>
    </citation>
    <scope>NUCLEOTIDE SEQUENCE [LARGE SCALE GENOMIC DNA]</scope>
    <source>
        <strain evidence="2 3">P21</strain>
    </source>
</reference>
<dbReference type="Proteomes" id="UP000537131">
    <property type="component" value="Unassembled WGS sequence"/>
</dbReference>
<gene>
    <name evidence="2" type="ORF">HBE96_16395</name>
</gene>
<dbReference type="EMBL" id="JABBNI010000036">
    <property type="protein sequence ID" value="NMM64207.1"/>
    <property type="molecule type" value="Genomic_DNA"/>
</dbReference>
<dbReference type="AlphaFoldDB" id="A0A7Y0EIU8"/>
<dbReference type="RefSeq" id="WP_169298756.1">
    <property type="nucleotide sequence ID" value="NZ_JABBNI010000036.1"/>
</dbReference>
<feature type="transmembrane region" description="Helical" evidence="1">
    <location>
        <begin position="52"/>
        <end position="70"/>
    </location>
</feature>
<feature type="transmembrane region" description="Helical" evidence="1">
    <location>
        <begin position="12"/>
        <end position="37"/>
    </location>
</feature>